<reference evidence="1" key="1">
    <citation type="journal article" date="2020" name="Fungal Divers.">
        <title>Resolving the Mortierellaceae phylogeny through synthesis of multi-gene phylogenetics and phylogenomics.</title>
        <authorList>
            <person name="Vandepol N."/>
            <person name="Liber J."/>
            <person name="Desiro A."/>
            <person name="Na H."/>
            <person name="Kennedy M."/>
            <person name="Barry K."/>
            <person name="Grigoriev I.V."/>
            <person name="Miller A.N."/>
            <person name="O'Donnell K."/>
            <person name="Stajich J.E."/>
            <person name="Bonito G."/>
        </authorList>
    </citation>
    <scope>NUCLEOTIDE SEQUENCE</scope>
    <source>
        <strain evidence="1">KOD948</strain>
    </source>
</reference>
<dbReference type="Proteomes" id="UP000726737">
    <property type="component" value="Unassembled WGS sequence"/>
</dbReference>
<gene>
    <name evidence="1" type="ORF">BG011_002248</name>
</gene>
<comment type="caution">
    <text evidence="1">The sequence shown here is derived from an EMBL/GenBank/DDBJ whole genome shotgun (WGS) entry which is preliminary data.</text>
</comment>
<dbReference type="AlphaFoldDB" id="A0A9P6PHF7"/>
<name>A0A9P6PHF7_9FUNG</name>
<sequence>IYKPLDYSVYYEAILIGNNVDTVQVQRMRKNAVKPMIGEGAIIQIYCDEKYGSRMAVLGDVHNIGDYECFYSFISCHQSHKPPTSDDSTHVRLGGMEYHQPWGVFGAPIQSIIDFLDQHTKAYSTLYELNIPYTDISTTPIQYTHILINIRLAYDEFRNYQAPKMDFQATVRSNSHQDVNRIFKRNLTMYYSSGSTGQLPNRVTLIEDPH</sequence>
<evidence type="ECO:0000313" key="1">
    <source>
        <dbReference type="EMBL" id="KAG0246896.1"/>
    </source>
</evidence>
<organism evidence="1 2">
    <name type="scientific">Mortierella polycephala</name>
    <dbReference type="NCBI Taxonomy" id="41804"/>
    <lineage>
        <taxon>Eukaryota</taxon>
        <taxon>Fungi</taxon>
        <taxon>Fungi incertae sedis</taxon>
        <taxon>Mucoromycota</taxon>
        <taxon>Mortierellomycotina</taxon>
        <taxon>Mortierellomycetes</taxon>
        <taxon>Mortierellales</taxon>
        <taxon>Mortierellaceae</taxon>
        <taxon>Mortierella</taxon>
    </lineage>
</organism>
<accession>A0A9P6PHF7</accession>
<keyword evidence="2" id="KW-1185">Reference proteome</keyword>
<evidence type="ECO:0000313" key="2">
    <source>
        <dbReference type="Proteomes" id="UP000726737"/>
    </source>
</evidence>
<feature type="non-terminal residue" evidence="1">
    <location>
        <position position="210"/>
    </location>
</feature>
<protein>
    <submittedName>
        <fullName evidence="1">Uncharacterized protein</fullName>
    </submittedName>
</protein>
<proteinExistence type="predicted"/>
<dbReference type="EMBL" id="JAAAJA010001698">
    <property type="protein sequence ID" value="KAG0246896.1"/>
    <property type="molecule type" value="Genomic_DNA"/>
</dbReference>